<dbReference type="Gene3D" id="1.10.20.120">
    <property type="match status" value="1"/>
</dbReference>
<evidence type="ECO:0000259" key="7">
    <source>
        <dbReference type="Pfam" id="PF09468"/>
    </source>
</evidence>
<protein>
    <recommendedName>
        <fullName evidence="2">Ribonuclease H2 subunit B</fullName>
    </recommendedName>
    <alternativeName>
        <fullName evidence="5">Ribonuclease HI subunit B</fullName>
    </alternativeName>
</protein>
<comment type="subcellular location">
    <subcellularLocation>
        <location evidence="1">Nucleus</location>
    </subcellularLocation>
</comment>
<dbReference type="Pfam" id="PF17745">
    <property type="entry name" value="Ydr279_N"/>
    <property type="match status" value="1"/>
</dbReference>
<dbReference type="EMBL" id="KV417577">
    <property type="protein sequence ID" value="KZP17996.1"/>
    <property type="molecule type" value="Genomic_DNA"/>
</dbReference>
<comment type="function">
    <text evidence="4">Non catalytic subunit of RNase H2, an endonuclease that specifically degrades the RNA of RNA:DNA hybrids. Participates in DNA replication, possibly by mediating the removal of lagging-strand Okazaki fragment RNA primers during DNA replication. Mediates the excision of single ribonucleotides from DNA:RNA duplexes.</text>
</comment>
<evidence type="ECO:0000313" key="10">
    <source>
        <dbReference type="Proteomes" id="UP000076532"/>
    </source>
</evidence>
<gene>
    <name evidence="9" type="ORF">FIBSPDRAFT_1046540</name>
</gene>
<evidence type="ECO:0000256" key="4">
    <source>
        <dbReference type="ARBA" id="ARBA00024778"/>
    </source>
</evidence>
<evidence type="ECO:0000256" key="1">
    <source>
        <dbReference type="ARBA" id="ARBA00004123"/>
    </source>
</evidence>
<dbReference type="Proteomes" id="UP000076532">
    <property type="component" value="Unassembled WGS sequence"/>
</dbReference>
<reference evidence="9 10" key="1">
    <citation type="journal article" date="2016" name="Mol. Biol. Evol.">
        <title>Comparative Genomics of Early-Diverging Mushroom-Forming Fungi Provides Insights into the Origins of Lignocellulose Decay Capabilities.</title>
        <authorList>
            <person name="Nagy L.G."/>
            <person name="Riley R."/>
            <person name="Tritt A."/>
            <person name="Adam C."/>
            <person name="Daum C."/>
            <person name="Floudas D."/>
            <person name="Sun H."/>
            <person name="Yadav J.S."/>
            <person name="Pangilinan J."/>
            <person name="Larsson K.H."/>
            <person name="Matsuura K."/>
            <person name="Barry K."/>
            <person name="Labutti K."/>
            <person name="Kuo R."/>
            <person name="Ohm R.A."/>
            <person name="Bhattacharya S.S."/>
            <person name="Shirouzu T."/>
            <person name="Yoshinaga Y."/>
            <person name="Martin F.M."/>
            <person name="Grigoriev I.V."/>
            <person name="Hibbett D.S."/>
        </authorList>
    </citation>
    <scope>NUCLEOTIDE SEQUENCE [LARGE SCALE GENOMIC DNA]</scope>
    <source>
        <strain evidence="9 10">CBS 109695</strain>
    </source>
</reference>
<evidence type="ECO:0000256" key="3">
    <source>
        <dbReference type="ARBA" id="ARBA00023242"/>
    </source>
</evidence>
<dbReference type="OrthoDB" id="29098at2759"/>
<feature type="domain" description="Rnh202 triple barrel" evidence="8">
    <location>
        <begin position="28"/>
        <end position="95"/>
    </location>
</feature>
<keyword evidence="10" id="KW-1185">Reference proteome</keyword>
<dbReference type="PANTHER" id="PTHR13383:SF11">
    <property type="entry name" value="RIBONUCLEASE H2 SUBUNIT B"/>
    <property type="match status" value="1"/>
</dbReference>
<dbReference type="GO" id="GO:0032299">
    <property type="term" value="C:ribonuclease H2 complex"/>
    <property type="evidence" value="ECO:0007669"/>
    <property type="project" value="InterPro"/>
</dbReference>
<dbReference type="STRING" id="436010.A0A166GMV0"/>
<evidence type="ECO:0000259" key="8">
    <source>
        <dbReference type="Pfam" id="PF17745"/>
    </source>
</evidence>
<evidence type="ECO:0000313" key="9">
    <source>
        <dbReference type="EMBL" id="KZP17996.1"/>
    </source>
</evidence>
<evidence type="ECO:0000256" key="2">
    <source>
        <dbReference type="ARBA" id="ARBA00019062"/>
    </source>
</evidence>
<dbReference type="Gene3D" id="2.20.25.530">
    <property type="match status" value="1"/>
</dbReference>
<dbReference type="PANTHER" id="PTHR13383">
    <property type="entry name" value="RIBONUCLEASE H2 SUBUNIT B"/>
    <property type="match status" value="1"/>
</dbReference>
<feature type="compositionally biased region" description="Basic and acidic residues" evidence="6">
    <location>
        <begin position="286"/>
        <end position="296"/>
    </location>
</feature>
<dbReference type="Pfam" id="PF09468">
    <property type="entry name" value="RNase_H2-Ydr279"/>
    <property type="match status" value="1"/>
</dbReference>
<feature type="domain" description="Ribonuclease H2 subunit B wHTH" evidence="7">
    <location>
        <begin position="98"/>
        <end position="251"/>
    </location>
</feature>
<proteinExistence type="predicted"/>
<dbReference type="InterPro" id="IPR019024">
    <property type="entry name" value="RNase_H2_suB_wHTH"/>
</dbReference>
<evidence type="ECO:0000256" key="6">
    <source>
        <dbReference type="SAM" id="MobiDB-lite"/>
    </source>
</evidence>
<dbReference type="CDD" id="cd09270">
    <property type="entry name" value="RNase_H2-B"/>
    <property type="match status" value="1"/>
</dbReference>
<keyword evidence="3" id="KW-0539">Nucleus</keyword>
<name>A0A166GMV0_9AGAM</name>
<dbReference type="InterPro" id="IPR040456">
    <property type="entry name" value="RNase_H2_suB"/>
</dbReference>
<feature type="region of interest" description="Disordered" evidence="6">
    <location>
        <begin position="275"/>
        <end position="301"/>
    </location>
</feature>
<dbReference type="InterPro" id="IPR041195">
    <property type="entry name" value="Rnh202_N"/>
</dbReference>
<dbReference type="GO" id="GO:0005654">
    <property type="term" value="C:nucleoplasm"/>
    <property type="evidence" value="ECO:0007669"/>
    <property type="project" value="TreeGrafter"/>
</dbReference>
<organism evidence="9 10">
    <name type="scientific">Athelia psychrophila</name>
    <dbReference type="NCBI Taxonomy" id="1759441"/>
    <lineage>
        <taxon>Eukaryota</taxon>
        <taxon>Fungi</taxon>
        <taxon>Dikarya</taxon>
        <taxon>Basidiomycota</taxon>
        <taxon>Agaricomycotina</taxon>
        <taxon>Agaricomycetes</taxon>
        <taxon>Agaricomycetidae</taxon>
        <taxon>Atheliales</taxon>
        <taxon>Atheliaceae</taxon>
        <taxon>Athelia</taxon>
    </lineage>
</organism>
<dbReference type="GO" id="GO:0006401">
    <property type="term" value="P:RNA catabolic process"/>
    <property type="evidence" value="ECO:0007669"/>
    <property type="project" value="TreeGrafter"/>
</dbReference>
<dbReference type="AlphaFoldDB" id="A0A166GMV0"/>
<sequence length="329" mass="36135">MNSPNIGILPSDVLDVLAAQLSNESAAPAASRFLRLPHPRTGIASLFLPYETKSEPKEDRILEVQAVAPVNARSWFLGQSEVVADGKMLVMTPIDPVFLLIPILKAAHPQDGSLGSFRPADDMFEEAATQLSKVNPDEKDPSARLPSKDILHLFTLPCVRKALKRACDVKEITPEIVVYRFSAPRLEEYLQLKVARLGAQDVTESSRTLLRKLAMEGLMEDGKEDLLKMGRVKATCDLLSQYIPPDIYSSLLASYDFTKLDAYLKSAHDEATLATVTASSSKGKKTKGEDEKEDKKRKVAVKASQGVDKLKKANISGMAKMSSFFKKAT</sequence>
<evidence type="ECO:0000256" key="5">
    <source>
        <dbReference type="ARBA" id="ARBA00033464"/>
    </source>
</evidence>
<accession>A0A166GMV0</accession>